<keyword evidence="1" id="KW-0812">Transmembrane</keyword>
<dbReference type="KEGG" id="paro:CUV01_06370"/>
<name>A0A2K9EQP3_9RHOB</name>
<reference evidence="2 3" key="1">
    <citation type="submission" date="2017-12" db="EMBL/GenBank/DDBJ databases">
        <authorList>
            <person name="Hurst M.R.H."/>
        </authorList>
    </citation>
    <scope>NUCLEOTIDE SEQUENCE [LARGE SCALE GENOMIC DNA]</scope>
    <source>
        <strain evidence="2 3">BM15</strain>
    </source>
</reference>
<dbReference type="EMBL" id="CP025408">
    <property type="protein sequence ID" value="AUH33066.1"/>
    <property type="molecule type" value="Genomic_DNA"/>
</dbReference>
<evidence type="ECO:0008006" key="4">
    <source>
        <dbReference type="Google" id="ProtNLM"/>
    </source>
</evidence>
<proteinExistence type="predicted"/>
<evidence type="ECO:0000256" key="1">
    <source>
        <dbReference type="SAM" id="Phobius"/>
    </source>
</evidence>
<feature type="transmembrane region" description="Helical" evidence="1">
    <location>
        <begin position="444"/>
        <end position="465"/>
    </location>
</feature>
<dbReference type="AlphaFoldDB" id="A0A2K9EQP3"/>
<feature type="transmembrane region" description="Helical" evidence="1">
    <location>
        <begin position="40"/>
        <end position="59"/>
    </location>
</feature>
<gene>
    <name evidence="2" type="ORF">CUV01_06370</name>
</gene>
<organism evidence="2 3">
    <name type="scientific">Paracoccus tegillarcae</name>
    <dbReference type="NCBI Taxonomy" id="1529068"/>
    <lineage>
        <taxon>Bacteria</taxon>
        <taxon>Pseudomonadati</taxon>
        <taxon>Pseudomonadota</taxon>
        <taxon>Alphaproteobacteria</taxon>
        <taxon>Rhodobacterales</taxon>
        <taxon>Paracoccaceae</taxon>
        <taxon>Paracoccus</taxon>
    </lineage>
</organism>
<dbReference type="PANTHER" id="PTHR32309:SF31">
    <property type="entry name" value="CAPSULAR EXOPOLYSACCHARIDE FAMILY"/>
    <property type="match status" value="1"/>
</dbReference>
<accession>A0A2K9EQP3</accession>
<sequence length="481" mass="51326">MSLQDAENKIKARQRLGRRIPFRRMLVGGRISDLGRFPRYLAFSLLGGALIWAPISGYLRTAPLVFTSHTSLILPGSGASASMNLNGIGQATSYANSAFASNSVSPTETYKRLIGADRILEAAARSMDISRGEFGKPRISLVDQTSLINLEMTGGSPELAKARGDALLAAFFSELDTLRTDEKDTREDSGVGAIEGYRNSVAATRRDIAQLQQETGLVSSDQYNAMVEATRVLEGRVQDVAATLSERDKNVVALETTLGIPADAAATTLKLYADAEFAALNNERGAQAASLAEARSSFGEGHPKVESARAAHLAASAAALARAAQVTDLTIPQLEKLDIAPAGARADLLAQLVRMDAERVGIAQQLETLTNRLQGELGRQQDLSAAAAQLQDLQRDFSVAEAVFASAIARTQSTRSDVYASYPLVQVLENPSLPDAPTSPNRKLAIAAGIAATFMMLMGLVLIWMRSALIGRLLKTPDEQA</sequence>
<dbReference type="RefSeq" id="WP_101459739.1">
    <property type="nucleotide sequence ID" value="NZ_CP025408.1"/>
</dbReference>
<protein>
    <recommendedName>
        <fullName evidence="4">Lipopolysaccharide biosynthesis protein</fullName>
    </recommendedName>
</protein>
<keyword evidence="3" id="KW-1185">Reference proteome</keyword>
<evidence type="ECO:0000313" key="2">
    <source>
        <dbReference type="EMBL" id="AUH33066.1"/>
    </source>
</evidence>
<keyword evidence="1" id="KW-1133">Transmembrane helix</keyword>
<dbReference type="PANTHER" id="PTHR32309">
    <property type="entry name" value="TYROSINE-PROTEIN KINASE"/>
    <property type="match status" value="1"/>
</dbReference>
<evidence type="ECO:0000313" key="3">
    <source>
        <dbReference type="Proteomes" id="UP000233742"/>
    </source>
</evidence>
<dbReference type="InterPro" id="IPR050445">
    <property type="entry name" value="Bact_polysacc_biosynth/exp"/>
</dbReference>
<dbReference type="Proteomes" id="UP000233742">
    <property type="component" value="Chromosome"/>
</dbReference>
<dbReference type="OrthoDB" id="6148968at2"/>
<keyword evidence="1" id="KW-0472">Membrane</keyword>